<dbReference type="EMBL" id="CP068108">
    <property type="protein sequence ID" value="QQU01657.1"/>
    <property type="molecule type" value="Genomic_DNA"/>
</dbReference>
<reference evidence="1 2" key="1">
    <citation type="submission" date="2021-01" db="EMBL/GenBank/DDBJ databases">
        <title>FDA dAtabase for Regulatory Grade micrObial Sequences (FDA-ARGOS): Supporting development and validation of Infectious Disease Dx tests.</title>
        <authorList>
            <person name="Sproer C."/>
            <person name="Gronow S."/>
            <person name="Severitt S."/>
            <person name="Schroder I."/>
            <person name="Tallon L."/>
            <person name="Sadzewicz L."/>
            <person name="Zhao X."/>
            <person name="Boylan J."/>
            <person name="Ott S."/>
            <person name="Bowen H."/>
            <person name="Vavikolanu K."/>
            <person name="Mehta A."/>
            <person name="Aluvathingal J."/>
            <person name="Nadendla S."/>
            <person name="Lowell S."/>
            <person name="Myers T."/>
            <person name="Yan Y."/>
            <person name="Sichtig H."/>
        </authorList>
    </citation>
    <scope>NUCLEOTIDE SEQUENCE [LARGE SCALE GENOMIC DNA]</scope>
    <source>
        <strain evidence="1 2">FDAARGOS_1131</strain>
    </source>
</reference>
<dbReference type="Proteomes" id="UP000596202">
    <property type="component" value="Chromosome"/>
</dbReference>
<proteinExistence type="predicted"/>
<accession>A0A9Q6Z7C9</accession>
<name>A0A9Q6Z7C9_MYROD</name>
<sequence>MSSIKQYQYIFSIFILFLAVQVTPKVYGQRELSFYEPMYTYDYSVKQHLALGIQKLAYDNYWFIENFKAPEGVKIIVENKPFDSYPCFRTFYIYDPNSKYLQRQISHHLDENGIVIPNSMSGAIYEYDFQNDKIEIKKKNLSDRTTVATFVFDQYTENLLELLRDGGDTLRYYYSDTIVPKKFIVNDLKISSLKNKINYEVTVYDDEKFIYEEQPFIHISKYIPPLSLVTINERLYKQTREAKIQAKEFNSFIKKYALLDEDQKKINVKFSIQLTEEELDLLPRNPSAPDYSYAYNVEIKSRLGDNDIWITKHTITSKLKGGLTSLLFDPITKRVSKMSHYAFSILDRYNKQSTYIYQ</sequence>
<evidence type="ECO:0000313" key="1">
    <source>
        <dbReference type="EMBL" id="QQU01657.1"/>
    </source>
</evidence>
<dbReference type="OrthoDB" id="1465405at2"/>
<dbReference type="GeneID" id="93527583"/>
<organism evidence="1 2">
    <name type="scientific">Myroides odoratus</name>
    <name type="common">Flavobacterium odoratum</name>
    <dbReference type="NCBI Taxonomy" id="256"/>
    <lineage>
        <taxon>Bacteria</taxon>
        <taxon>Pseudomonadati</taxon>
        <taxon>Bacteroidota</taxon>
        <taxon>Flavobacteriia</taxon>
        <taxon>Flavobacteriales</taxon>
        <taxon>Flavobacteriaceae</taxon>
        <taxon>Myroides</taxon>
    </lineage>
</organism>
<dbReference type="AlphaFoldDB" id="A0A9Q6Z7C9"/>
<evidence type="ECO:0000313" key="2">
    <source>
        <dbReference type="Proteomes" id="UP000596202"/>
    </source>
</evidence>
<protein>
    <submittedName>
        <fullName evidence="1">Uncharacterized protein</fullName>
    </submittedName>
</protein>
<dbReference type="RefSeq" id="WP_002992324.1">
    <property type="nucleotide sequence ID" value="NZ_CP068108.1"/>
</dbReference>
<gene>
    <name evidence="1" type="ORF">I6I88_07950</name>
</gene>